<comment type="subcellular location">
    <subcellularLocation>
        <location evidence="1">Cell membrane</location>
    </subcellularLocation>
</comment>
<evidence type="ECO:0000313" key="6">
    <source>
        <dbReference type="EMBL" id="BAU52368.1"/>
    </source>
</evidence>
<evidence type="ECO:0000256" key="4">
    <source>
        <dbReference type="ARBA" id="ARBA00022679"/>
    </source>
</evidence>
<dbReference type="EMBL" id="AP017313">
    <property type="protein sequence ID" value="BAU52368.1"/>
    <property type="molecule type" value="Genomic_DNA"/>
</dbReference>
<dbReference type="GO" id="GO:0016757">
    <property type="term" value="F:glycosyltransferase activity"/>
    <property type="evidence" value="ECO:0007669"/>
    <property type="project" value="UniProtKB-KW"/>
</dbReference>
<dbReference type="InterPro" id="IPR029044">
    <property type="entry name" value="Nucleotide-diphossugar_trans"/>
</dbReference>
<evidence type="ECO:0000256" key="1">
    <source>
        <dbReference type="ARBA" id="ARBA00004236"/>
    </source>
</evidence>
<dbReference type="Pfam" id="PF00535">
    <property type="entry name" value="Glycos_transf_2"/>
    <property type="match status" value="1"/>
</dbReference>
<evidence type="ECO:0000256" key="3">
    <source>
        <dbReference type="ARBA" id="ARBA00022676"/>
    </source>
</evidence>
<evidence type="ECO:0000256" key="5">
    <source>
        <dbReference type="ARBA" id="ARBA00023136"/>
    </source>
</evidence>
<gene>
    <name evidence="6" type="ORF">MgSA37_00524</name>
</gene>
<name>A0A110B0G1_9SPHI</name>
<dbReference type="SUPFAM" id="SSF53448">
    <property type="entry name" value="Nucleotide-diphospho-sugar transferases"/>
    <property type="match status" value="1"/>
</dbReference>
<dbReference type="Gene3D" id="3.90.550.10">
    <property type="entry name" value="Spore Coat Polysaccharide Biosynthesis Protein SpsA, Chain A"/>
    <property type="match status" value="1"/>
</dbReference>
<sequence length="362" mass="40683">MIIAVTVTLFFVVLRFTVTLFNFLSNPKLTRVNKHYTDFVSILIPARNEEANILKLLKAIQLQDYKNYEVIVYDDESSDNTYQICTDHAAKYQHVSVIKGGTLPDGWTGKNHACHQLAGKAKGDYLLFLDADDTVNNGLINSAVHRMKLYKLALLSLFANQEMETFGEHVTVPLLHYLLLNLLPLRLVFLTKSAAVATACGQFMLFDADVYRQNAWHQLVKDKIVEDAGIMREVKIAGFNGDVLLANGMMDCRMYRSYSEAITGFSKNALAAFNYSIAGLLIYLLMLLSGPMIVITTLNFSLIFFMGGLILLTRVMISLSAGQNVLYNILLHPVQMINMAIIAFLSIQKHLTKTVVWKGRRV</sequence>
<dbReference type="InterPro" id="IPR001173">
    <property type="entry name" value="Glyco_trans_2-like"/>
</dbReference>
<dbReference type="KEGG" id="mgot:MgSA37_00524"/>
<dbReference type="RefSeq" id="WP_096349704.1">
    <property type="nucleotide sequence ID" value="NZ_AP017313.1"/>
</dbReference>
<dbReference type="AlphaFoldDB" id="A0A110B0G1"/>
<keyword evidence="3 6" id="KW-0328">Glycosyltransferase</keyword>
<evidence type="ECO:0000256" key="2">
    <source>
        <dbReference type="ARBA" id="ARBA00022475"/>
    </source>
</evidence>
<dbReference type="PANTHER" id="PTHR43646">
    <property type="entry name" value="GLYCOSYLTRANSFERASE"/>
    <property type="match status" value="1"/>
</dbReference>
<keyword evidence="5" id="KW-0472">Membrane</keyword>
<reference evidence="6 7" key="1">
    <citation type="submission" date="2015-12" db="EMBL/GenBank/DDBJ databases">
        <title>Genome sequence of Mucilaginibacter gotjawali.</title>
        <authorList>
            <person name="Lee J.S."/>
            <person name="Lee K.C."/>
            <person name="Kim K.K."/>
            <person name="Lee B.W."/>
        </authorList>
    </citation>
    <scope>NUCLEOTIDE SEQUENCE [LARGE SCALE GENOMIC DNA]</scope>
    <source>
        <strain evidence="6 7">SA3-7</strain>
    </source>
</reference>
<accession>A0A110B0G1</accession>
<keyword evidence="2" id="KW-1003">Cell membrane</keyword>
<organism evidence="6 7">
    <name type="scientific">Mucilaginibacter gotjawali</name>
    <dbReference type="NCBI Taxonomy" id="1550579"/>
    <lineage>
        <taxon>Bacteria</taxon>
        <taxon>Pseudomonadati</taxon>
        <taxon>Bacteroidota</taxon>
        <taxon>Sphingobacteriia</taxon>
        <taxon>Sphingobacteriales</taxon>
        <taxon>Sphingobacteriaceae</taxon>
        <taxon>Mucilaginibacter</taxon>
    </lineage>
</organism>
<proteinExistence type="predicted"/>
<keyword evidence="7" id="KW-1185">Reference proteome</keyword>
<dbReference type="EC" id="2.4.1.-" evidence="6"/>
<keyword evidence="4 6" id="KW-0808">Transferase</keyword>
<dbReference type="CDD" id="cd00761">
    <property type="entry name" value="Glyco_tranf_GTA_type"/>
    <property type="match status" value="1"/>
</dbReference>
<evidence type="ECO:0000313" key="7">
    <source>
        <dbReference type="Proteomes" id="UP000218263"/>
    </source>
</evidence>
<dbReference type="GO" id="GO:0005886">
    <property type="term" value="C:plasma membrane"/>
    <property type="evidence" value="ECO:0007669"/>
    <property type="project" value="UniProtKB-SubCell"/>
</dbReference>
<dbReference type="Proteomes" id="UP000218263">
    <property type="component" value="Chromosome"/>
</dbReference>
<dbReference type="OrthoDB" id="9800276at2"/>
<protein>
    <submittedName>
        <fullName evidence="6">Beta-monoglucosyldiacylglycerol synthase</fullName>
        <ecNumber evidence="6">2.4.1.-</ecNumber>
    </submittedName>
</protein>
<dbReference type="PANTHER" id="PTHR43646:SF2">
    <property type="entry name" value="GLYCOSYLTRANSFERASE 2-LIKE DOMAIN-CONTAINING PROTEIN"/>
    <property type="match status" value="1"/>
</dbReference>